<comment type="caution">
    <text evidence="1">The sequence shown here is derived from an EMBL/GenBank/DDBJ whole genome shotgun (WGS) entry which is preliminary data.</text>
</comment>
<dbReference type="Gene3D" id="3.40.50.150">
    <property type="entry name" value="Vaccinia Virus protein VP39"/>
    <property type="match status" value="1"/>
</dbReference>
<dbReference type="InterPro" id="IPR029063">
    <property type="entry name" value="SAM-dependent_MTases_sf"/>
</dbReference>
<name>A0A9Q1BKA1_HOLLE</name>
<reference evidence="1" key="1">
    <citation type="submission" date="2021-10" db="EMBL/GenBank/DDBJ databases">
        <title>Tropical sea cucumber genome reveals ecological adaptation and Cuvierian tubules defense mechanism.</title>
        <authorList>
            <person name="Chen T."/>
        </authorList>
    </citation>
    <scope>NUCLEOTIDE SEQUENCE</scope>
    <source>
        <strain evidence="1">Nanhai2018</strain>
        <tissue evidence="1">Muscle</tissue>
    </source>
</reference>
<gene>
    <name evidence="1" type="ORF">HOLleu_30303</name>
</gene>
<dbReference type="EMBL" id="JAIZAY010000015">
    <property type="protein sequence ID" value="KAJ8028149.1"/>
    <property type="molecule type" value="Genomic_DNA"/>
</dbReference>
<protein>
    <submittedName>
        <fullName evidence="1">Uncharacterized protein</fullName>
    </submittedName>
</protein>
<keyword evidence="2" id="KW-1185">Reference proteome</keyword>
<organism evidence="1 2">
    <name type="scientific">Holothuria leucospilota</name>
    <name type="common">Black long sea cucumber</name>
    <name type="synonym">Mertensiothuria leucospilota</name>
    <dbReference type="NCBI Taxonomy" id="206669"/>
    <lineage>
        <taxon>Eukaryota</taxon>
        <taxon>Metazoa</taxon>
        <taxon>Echinodermata</taxon>
        <taxon>Eleutherozoa</taxon>
        <taxon>Echinozoa</taxon>
        <taxon>Holothuroidea</taxon>
        <taxon>Aspidochirotacea</taxon>
        <taxon>Aspidochirotida</taxon>
        <taxon>Holothuriidae</taxon>
        <taxon>Holothuria</taxon>
    </lineage>
</organism>
<accession>A0A9Q1BKA1</accession>
<sequence length="126" mass="14824">MPSENSHFILKGKLEVKMLIQLMKVFPAIEWTVVEPSAERINSYKEFVKEQNDALSGVIFDWRQITFQEFCKSNVDGSKKFHFVCAVHSLYFMTRQDLDNYMNTLFEWTEGRILMIHHTGNLNSLD</sequence>
<evidence type="ECO:0000313" key="1">
    <source>
        <dbReference type="EMBL" id="KAJ8028149.1"/>
    </source>
</evidence>
<proteinExistence type="predicted"/>
<dbReference type="OrthoDB" id="5984880at2759"/>
<dbReference type="AlphaFoldDB" id="A0A9Q1BKA1"/>
<dbReference type="SUPFAM" id="SSF53335">
    <property type="entry name" value="S-adenosyl-L-methionine-dependent methyltransferases"/>
    <property type="match status" value="1"/>
</dbReference>
<dbReference type="Proteomes" id="UP001152320">
    <property type="component" value="Chromosome 15"/>
</dbReference>
<evidence type="ECO:0000313" key="2">
    <source>
        <dbReference type="Proteomes" id="UP001152320"/>
    </source>
</evidence>